<evidence type="ECO:0000313" key="1">
    <source>
        <dbReference type="EMBL" id="KAG5619690.1"/>
    </source>
</evidence>
<name>A0A9J6A5N7_SOLCO</name>
<evidence type="ECO:0000313" key="2">
    <source>
        <dbReference type="Proteomes" id="UP000824120"/>
    </source>
</evidence>
<keyword evidence="2" id="KW-1185">Reference proteome</keyword>
<sequence>MLPSHVSRRFLLSFLRNCYDFNLSKYDEVVVFVDENEERFPIKYLIGKNLLSGERRYSKQGWSFPRGGEEEETETEWFRFVKRRSNTNNTITKESTLPLFID</sequence>
<proteinExistence type="predicted"/>
<reference evidence="1 2" key="1">
    <citation type="submission" date="2020-09" db="EMBL/GenBank/DDBJ databases">
        <title>De no assembly of potato wild relative species, Solanum commersonii.</title>
        <authorList>
            <person name="Cho K."/>
        </authorList>
    </citation>
    <scope>NUCLEOTIDE SEQUENCE [LARGE SCALE GENOMIC DNA]</scope>
    <source>
        <strain evidence="1">LZ3.2</strain>
        <tissue evidence="1">Leaf</tissue>
    </source>
</reference>
<dbReference type="EMBL" id="JACXVP010000002">
    <property type="protein sequence ID" value="KAG5619690.1"/>
    <property type="molecule type" value="Genomic_DNA"/>
</dbReference>
<dbReference type="Proteomes" id="UP000824120">
    <property type="component" value="Chromosome 2"/>
</dbReference>
<protein>
    <submittedName>
        <fullName evidence="1">Uncharacterized protein</fullName>
    </submittedName>
</protein>
<comment type="caution">
    <text evidence="1">The sequence shown here is derived from an EMBL/GenBank/DDBJ whole genome shotgun (WGS) entry which is preliminary data.</text>
</comment>
<organism evidence="1 2">
    <name type="scientific">Solanum commersonii</name>
    <name type="common">Commerson's wild potato</name>
    <name type="synonym">Commerson's nightshade</name>
    <dbReference type="NCBI Taxonomy" id="4109"/>
    <lineage>
        <taxon>Eukaryota</taxon>
        <taxon>Viridiplantae</taxon>
        <taxon>Streptophyta</taxon>
        <taxon>Embryophyta</taxon>
        <taxon>Tracheophyta</taxon>
        <taxon>Spermatophyta</taxon>
        <taxon>Magnoliopsida</taxon>
        <taxon>eudicotyledons</taxon>
        <taxon>Gunneridae</taxon>
        <taxon>Pentapetalae</taxon>
        <taxon>asterids</taxon>
        <taxon>lamiids</taxon>
        <taxon>Solanales</taxon>
        <taxon>Solanaceae</taxon>
        <taxon>Solanoideae</taxon>
        <taxon>Solaneae</taxon>
        <taxon>Solanum</taxon>
    </lineage>
</organism>
<gene>
    <name evidence="1" type="ORF">H5410_004908</name>
</gene>
<accession>A0A9J6A5N7</accession>
<dbReference type="AlphaFoldDB" id="A0A9J6A5N7"/>